<evidence type="ECO:0000256" key="1">
    <source>
        <dbReference type="ARBA" id="ARBA00023015"/>
    </source>
</evidence>
<feature type="domain" description="Response regulatory" evidence="7">
    <location>
        <begin position="3"/>
        <end position="120"/>
    </location>
</feature>
<sequence length="545" mass="62159">MYNILIVDDEPVIVDGLYDLFLGLKDVDLQLHKAYSADEALDIVYKTHVDVAFTDIRMPGMDGMELHRRIAAQWPFCKVVFLTGYNDFDYIQSVFRQGGTDYILKTESFEVVEQSLRKAIREIAELMQKERMIERARERMKQAMPVLQREFLLGHLEERAGKVSSLAERFAERDLPLDADSKVLIVIGRVDAWDDRLSESDKHLLLYAIENISSEYLASVRVQIIQYERSKLIWLIQPVDGTCGDEDKNTVFVQGTLDAIQSSCKELLQLSISFIAAGEFVSWEEAPDKFHELRGGLVRGMGQASGIILIDGTGLEEEGMDDGPFRRLLAQSDLLEHHLENGSSESCYAVIRSVVSFCETKPPLPHLQQEAFFNIALRLLSYLNRSGLSSPFARRSGYDKLLDMEAHESWKGIGMFFESVVTFILENRIQERDRLTHRVVSTINRHIQAHFSEDLSLTRLSGIVHLNPSYLCRLYKQTTGIGLSDYINQYRIAQAKEMLKDPYLKIQDLAVGVGFDSSAYFGRVFKKATQMTPQEYRDSLPDLHS</sequence>
<feature type="coiled-coil region" evidence="5">
    <location>
        <begin position="109"/>
        <end position="143"/>
    </location>
</feature>
<dbReference type="Pfam" id="PF00072">
    <property type="entry name" value="Response_reg"/>
    <property type="match status" value="1"/>
</dbReference>
<dbReference type="Gene3D" id="3.40.50.2300">
    <property type="match status" value="1"/>
</dbReference>
<name>A0A7X0RMV7_9BACL</name>
<reference evidence="8 9" key="1">
    <citation type="submission" date="2020-08" db="EMBL/GenBank/DDBJ databases">
        <title>Cohnella phylogeny.</title>
        <authorList>
            <person name="Dunlap C."/>
        </authorList>
    </citation>
    <scope>NUCLEOTIDE SEQUENCE [LARGE SCALE GENOMIC DNA]</scope>
    <source>
        <strain evidence="8 9">DSM 28246</strain>
    </source>
</reference>
<dbReference type="CDD" id="cd17536">
    <property type="entry name" value="REC_YesN-like"/>
    <property type="match status" value="1"/>
</dbReference>
<keyword evidence="2" id="KW-0238">DNA-binding</keyword>
<dbReference type="Proteomes" id="UP000547209">
    <property type="component" value="Unassembled WGS sequence"/>
</dbReference>
<dbReference type="PROSITE" id="PS00041">
    <property type="entry name" value="HTH_ARAC_FAMILY_1"/>
    <property type="match status" value="1"/>
</dbReference>
<dbReference type="GO" id="GO:0043565">
    <property type="term" value="F:sequence-specific DNA binding"/>
    <property type="evidence" value="ECO:0007669"/>
    <property type="project" value="InterPro"/>
</dbReference>
<dbReference type="SMART" id="SM00342">
    <property type="entry name" value="HTH_ARAC"/>
    <property type="match status" value="1"/>
</dbReference>
<dbReference type="AlphaFoldDB" id="A0A7X0RMV7"/>
<comment type="caution">
    <text evidence="8">The sequence shown here is derived from an EMBL/GenBank/DDBJ whole genome shotgun (WGS) entry which is preliminary data.</text>
</comment>
<proteinExistence type="predicted"/>
<dbReference type="GO" id="GO:0000160">
    <property type="term" value="P:phosphorelay signal transduction system"/>
    <property type="evidence" value="ECO:0007669"/>
    <property type="project" value="InterPro"/>
</dbReference>
<evidence type="ECO:0000313" key="8">
    <source>
        <dbReference type="EMBL" id="MBB6670198.1"/>
    </source>
</evidence>
<evidence type="ECO:0000259" key="6">
    <source>
        <dbReference type="PROSITE" id="PS01124"/>
    </source>
</evidence>
<dbReference type="SUPFAM" id="SSF52172">
    <property type="entry name" value="CheY-like"/>
    <property type="match status" value="1"/>
</dbReference>
<dbReference type="EMBL" id="JACJVP010000007">
    <property type="protein sequence ID" value="MBB6670198.1"/>
    <property type="molecule type" value="Genomic_DNA"/>
</dbReference>
<dbReference type="InterPro" id="IPR011006">
    <property type="entry name" value="CheY-like_superfamily"/>
</dbReference>
<dbReference type="PROSITE" id="PS01124">
    <property type="entry name" value="HTH_ARAC_FAMILY_2"/>
    <property type="match status" value="1"/>
</dbReference>
<feature type="modified residue" description="4-aspartylphosphate" evidence="4">
    <location>
        <position position="55"/>
    </location>
</feature>
<dbReference type="InterPro" id="IPR001789">
    <property type="entry name" value="Sig_transdc_resp-reg_receiver"/>
</dbReference>
<dbReference type="InterPro" id="IPR018060">
    <property type="entry name" value="HTH_AraC"/>
</dbReference>
<dbReference type="PROSITE" id="PS50110">
    <property type="entry name" value="RESPONSE_REGULATORY"/>
    <property type="match status" value="1"/>
</dbReference>
<dbReference type="InterPro" id="IPR020449">
    <property type="entry name" value="Tscrpt_reg_AraC-type_HTH"/>
</dbReference>
<dbReference type="PANTHER" id="PTHR43280:SF2">
    <property type="entry name" value="HTH-TYPE TRANSCRIPTIONAL REGULATOR EXSA"/>
    <property type="match status" value="1"/>
</dbReference>
<feature type="domain" description="HTH araC/xylS-type" evidence="6">
    <location>
        <begin position="441"/>
        <end position="539"/>
    </location>
</feature>
<organism evidence="8 9">
    <name type="scientific">Cohnella nanjingensis</name>
    <dbReference type="NCBI Taxonomy" id="1387779"/>
    <lineage>
        <taxon>Bacteria</taxon>
        <taxon>Bacillati</taxon>
        <taxon>Bacillota</taxon>
        <taxon>Bacilli</taxon>
        <taxon>Bacillales</taxon>
        <taxon>Paenibacillaceae</taxon>
        <taxon>Cohnella</taxon>
    </lineage>
</organism>
<dbReference type="SUPFAM" id="SSF46689">
    <property type="entry name" value="Homeodomain-like"/>
    <property type="match status" value="2"/>
</dbReference>
<evidence type="ECO:0000313" key="9">
    <source>
        <dbReference type="Proteomes" id="UP000547209"/>
    </source>
</evidence>
<accession>A0A7X0RMV7</accession>
<dbReference type="PANTHER" id="PTHR43280">
    <property type="entry name" value="ARAC-FAMILY TRANSCRIPTIONAL REGULATOR"/>
    <property type="match status" value="1"/>
</dbReference>
<evidence type="ECO:0000256" key="5">
    <source>
        <dbReference type="SAM" id="Coils"/>
    </source>
</evidence>
<keyword evidence="3" id="KW-0804">Transcription</keyword>
<evidence type="ECO:0000259" key="7">
    <source>
        <dbReference type="PROSITE" id="PS50110"/>
    </source>
</evidence>
<dbReference type="GO" id="GO:0003700">
    <property type="term" value="F:DNA-binding transcription factor activity"/>
    <property type="evidence" value="ECO:0007669"/>
    <property type="project" value="InterPro"/>
</dbReference>
<dbReference type="RefSeq" id="WP_185141643.1">
    <property type="nucleotide sequence ID" value="NZ_JACJVP010000007.1"/>
</dbReference>
<evidence type="ECO:0000256" key="4">
    <source>
        <dbReference type="PROSITE-ProRule" id="PRU00169"/>
    </source>
</evidence>
<keyword evidence="4" id="KW-0597">Phosphoprotein</keyword>
<dbReference type="PRINTS" id="PR00032">
    <property type="entry name" value="HTHARAC"/>
</dbReference>
<keyword evidence="1" id="KW-0805">Transcription regulation</keyword>
<keyword evidence="5" id="KW-0175">Coiled coil</keyword>
<dbReference type="Pfam" id="PF12833">
    <property type="entry name" value="HTH_18"/>
    <property type="match status" value="1"/>
</dbReference>
<evidence type="ECO:0000256" key="2">
    <source>
        <dbReference type="ARBA" id="ARBA00023125"/>
    </source>
</evidence>
<dbReference type="InterPro" id="IPR018062">
    <property type="entry name" value="HTH_AraC-typ_CS"/>
</dbReference>
<keyword evidence="9" id="KW-1185">Reference proteome</keyword>
<evidence type="ECO:0000256" key="3">
    <source>
        <dbReference type="ARBA" id="ARBA00023163"/>
    </source>
</evidence>
<dbReference type="Gene3D" id="1.10.10.60">
    <property type="entry name" value="Homeodomain-like"/>
    <property type="match status" value="2"/>
</dbReference>
<protein>
    <submittedName>
        <fullName evidence="8">Response regulator</fullName>
    </submittedName>
</protein>
<dbReference type="SMART" id="SM00448">
    <property type="entry name" value="REC"/>
    <property type="match status" value="1"/>
</dbReference>
<gene>
    <name evidence="8" type="ORF">H7C19_05805</name>
</gene>
<dbReference type="InterPro" id="IPR009057">
    <property type="entry name" value="Homeodomain-like_sf"/>
</dbReference>